<dbReference type="EMBL" id="CP082904">
    <property type="protein sequence ID" value="UQY45040.1"/>
    <property type="molecule type" value="Genomic_DNA"/>
</dbReference>
<name>A0ABY4RE92_9GAMM</name>
<evidence type="ECO:0000313" key="1">
    <source>
        <dbReference type="EMBL" id="UQY45040.1"/>
    </source>
</evidence>
<sequence length="46" mass="5233">MRNHTAGNHLSHKNLARLDFIRSINPVVAEKLKGMLQDHKAKEKGK</sequence>
<dbReference type="RefSeq" id="WP_249893620.1">
    <property type="nucleotide sequence ID" value="NZ_CP082904.1"/>
</dbReference>
<organism evidence="1 2">
    <name type="scientific">Mixta hanseatica</name>
    <dbReference type="NCBI Taxonomy" id="2872648"/>
    <lineage>
        <taxon>Bacteria</taxon>
        <taxon>Pseudomonadati</taxon>
        <taxon>Pseudomonadota</taxon>
        <taxon>Gammaproteobacteria</taxon>
        <taxon>Enterobacterales</taxon>
        <taxon>Erwiniaceae</taxon>
        <taxon>Mixta</taxon>
    </lineage>
</organism>
<keyword evidence="2" id="KW-1185">Reference proteome</keyword>
<evidence type="ECO:0008006" key="3">
    <source>
        <dbReference type="Google" id="ProtNLM"/>
    </source>
</evidence>
<dbReference type="Proteomes" id="UP001056635">
    <property type="component" value="Chromosome"/>
</dbReference>
<gene>
    <name evidence="1" type="ORF">K6958_04985</name>
</gene>
<reference evidence="1" key="1">
    <citation type="submission" date="2021-09" db="EMBL/GenBank/DDBJ databases">
        <title>First case of bloodstream infection caused by Mixta hanseatica sp. nov., a member of the Erwiniaceae family.</title>
        <authorList>
            <person name="Both A."/>
            <person name="Huang J."/>
            <person name="Wenzel P."/>
            <person name="Aepfelbacher M."/>
            <person name="Rohde H."/>
            <person name="Christner M."/>
            <person name="Hentschke M."/>
        </authorList>
    </citation>
    <scope>NUCLEOTIDE SEQUENCE</scope>
    <source>
        <strain evidence="1">X22927</strain>
    </source>
</reference>
<protein>
    <recommendedName>
        <fullName evidence="3">DUF2740 domain-containing protein</fullName>
    </recommendedName>
</protein>
<accession>A0ABY4RE92</accession>
<proteinExistence type="predicted"/>
<evidence type="ECO:0000313" key="2">
    <source>
        <dbReference type="Proteomes" id="UP001056635"/>
    </source>
</evidence>